<comment type="subcellular location">
    <subcellularLocation>
        <location evidence="1">Membrane</location>
        <topology evidence="1">Single-pass membrane protein</topology>
    </subcellularLocation>
</comment>
<evidence type="ECO:0000256" key="3">
    <source>
        <dbReference type="ARBA" id="ARBA00022692"/>
    </source>
</evidence>
<dbReference type="CTD" id="26355"/>
<dbReference type="GO" id="GO:0005739">
    <property type="term" value="C:mitochondrion"/>
    <property type="evidence" value="ECO:0007669"/>
    <property type="project" value="TreeGrafter"/>
</dbReference>
<evidence type="ECO:0000313" key="8">
    <source>
        <dbReference type="Ensembl" id="ENSCSEP00000026364.1"/>
    </source>
</evidence>
<dbReference type="GeneTree" id="ENSGT00640000091497"/>
<evidence type="ECO:0000256" key="6">
    <source>
        <dbReference type="SAM" id="MobiDB-lite"/>
    </source>
</evidence>
<evidence type="ECO:0000256" key="1">
    <source>
        <dbReference type="ARBA" id="ARBA00004167"/>
    </source>
</evidence>
<keyword evidence="9" id="KW-1185">Reference proteome</keyword>
<name>A0A3P8WI03_CYNSE</name>
<dbReference type="FunCoup" id="A0A3P8WI03">
    <property type="interactions" value="1509"/>
</dbReference>
<dbReference type="InterPro" id="IPR009432">
    <property type="entry name" value="DUF1075"/>
</dbReference>
<feature type="compositionally biased region" description="Basic and acidic residues" evidence="6">
    <location>
        <begin position="35"/>
        <end position="49"/>
    </location>
</feature>
<reference evidence="8 9" key="1">
    <citation type="journal article" date="2014" name="Nat. Genet.">
        <title>Whole-genome sequence of a flatfish provides insights into ZW sex chromosome evolution and adaptation to a benthic lifestyle.</title>
        <authorList>
            <person name="Chen S."/>
            <person name="Zhang G."/>
            <person name="Shao C."/>
            <person name="Huang Q."/>
            <person name="Liu G."/>
            <person name="Zhang P."/>
            <person name="Song W."/>
            <person name="An N."/>
            <person name="Chalopin D."/>
            <person name="Volff J.N."/>
            <person name="Hong Y."/>
            <person name="Li Q."/>
            <person name="Sha Z."/>
            <person name="Zhou H."/>
            <person name="Xie M."/>
            <person name="Yu Q."/>
            <person name="Liu Y."/>
            <person name="Xiang H."/>
            <person name="Wang N."/>
            <person name="Wu K."/>
            <person name="Yang C."/>
            <person name="Zhou Q."/>
            <person name="Liao X."/>
            <person name="Yang L."/>
            <person name="Hu Q."/>
            <person name="Zhang J."/>
            <person name="Meng L."/>
            <person name="Jin L."/>
            <person name="Tian Y."/>
            <person name="Lian J."/>
            <person name="Yang J."/>
            <person name="Miao G."/>
            <person name="Liu S."/>
            <person name="Liang Z."/>
            <person name="Yan F."/>
            <person name="Li Y."/>
            <person name="Sun B."/>
            <person name="Zhang H."/>
            <person name="Zhang J."/>
            <person name="Zhu Y."/>
            <person name="Du M."/>
            <person name="Zhao Y."/>
            <person name="Schartl M."/>
            <person name="Tang Q."/>
            <person name="Wang J."/>
        </authorList>
    </citation>
    <scope>NUCLEOTIDE SEQUENCE</scope>
</reference>
<evidence type="ECO:0000256" key="5">
    <source>
        <dbReference type="ARBA" id="ARBA00023136"/>
    </source>
</evidence>
<dbReference type="GeneID" id="103377236"/>
<evidence type="ECO:0000256" key="2">
    <source>
        <dbReference type="ARBA" id="ARBA00007363"/>
    </source>
</evidence>
<feature type="region of interest" description="Disordered" evidence="6">
    <location>
        <begin position="29"/>
        <end position="49"/>
    </location>
</feature>
<dbReference type="PANTHER" id="PTHR13674">
    <property type="entry name" value="GROWTH AND TRANSFORMATION-DEPENDENT PROTEIN"/>
    <property type="match status" value="1"/>
</dbReference>
<comment type="similarity">
    <text evidence="2">Belongs to the UPF0389 family.</text>
</comment>
<proteinExistence type="inferred from homology"/>
<feature type="compositionally biased region" description="Basic and acidic residues" evidence="6">
    <location>
        <begin position="138"/>
        <end position="149"/>
    </location>
</feature>
<dbReference type="STRING" id="244447.ENSCSEP00000026364"/>
<dbReference type="InParanoid" id="A0A3P8WI03"/>
<dbReference type="Pfam" id="PF06388">
    <property type="entry name" value="DUF1075"/>
    <property type="match status" value="1"/>
</dbReference>
<dbReference type="RefSeq" id="XP_008306193.1">
    <property type="nucleotide sequence ID" value="XM_008307971.3"/>
</dbReference>
<evidence type="ECO:0000256" key="7">
    <source>
        <dbReference type="SAM" id="Phobius"/>
    </source>
</evidence>
<organism evidence="8 9">
    <name type="scientific">Cynoglossus semilaevis</name>
    <name type="common">Tongue sole</name>
    <dbReference type="NCBI Taxonomy" id="244447"/>
    <lineage>
        <taxon>Eukaryota</taxon>
        <taxon>Metazoa</taxon>
        <taxon>Chordata</taxon>
        <taxon>Craniata</taxon>
        <taxon>Vertebrata</taxon>
        <taxon>Euteleostomi</taxon>
        <taxon>Actinopterygii</taxon>
        <taxon>Neopterygii</taxon>
        <taxon>Teleostei</taxon>
        <taxon>Neoteleostei</taxon>
        <taxon>Acanthomorphata</taxon>
        <taxon>Carangaria</taxon>
        <taxon>Pleuronectiformes</taxon>
        <taxon>Pleuronectoidei</taxon>
        <taxon>Cynoglossidae</taxon>
        <taxon>Cynoglossinae</taxon>
        <taxon>Cynoglossus</taxon>
    </lineage>
</organism>
<dbReference type="GO" id="GO:0016020">
    <property type="term" value="C:membrane"/>
    <property type="evidence" value="ECO:0007669"/>
    <property type="project" value="UniProtKB-SubCell"/>
</dbReference>
<sequence>MNFVRSSLSIRSILGQRSRQAVGTWSSRGMCSKNQDVKPEAQPLREESRPAFKVPGLKPSNLEKKILIWSGRFQTEDQIPELVSPNMIDASRNRVRIKVCLIMMGITIVACLVVGTLGKRAASRNESLMATNIEKKARLRESARQEKEAANALSDQT</sequence>
<dbReference type="OrthoDB" id="8193498at2759"/>
<dbReference type="PANTHER" id="PTHR13674:SF2">
    <property type="entry name" value="PROTEIN FAM162A"/>
    <property type="match status" value="1"/>
</dbReference>
<accession>A0A3P8WI03</accession>
<dbReference type="GO" id="GO:0051402">
    <property type="term" value="P:neuron apoptotic process"/>
    <property type="evidence" value="ECO:0007669"/>
    <property type="project" value="TreeGrafter"/>
</dbReference>
<dbReference type="OMA" id="GMCNKLP"/>
<dbReference type="AlphaFoldDB" id="A0A3P8WI03"/>
<keyword evidence="4 7" id="KW-1133">Transmembrane helix</keyword>
<reference evidence="8" key="2">
    <citation type="submission" date="2025-08" db="UniProtKB">
        <authorList>
            <consortium name="Ensembl"/>
        </authorList>
    </citation>
    <scope>IDENTIFICATION</scope>
</reference>
<evidence type="ECO:0000313" key="9">
    <source>
        <dbReference type="Proteomes" id="UP000265120"/>
    </source>
</evidence>
<dbReference type="Ensembl" id="ENSCSET00000026717.1">
    <property type="protein sequence ID" value="ENSCSEP00000026364.1"/>
    <property type="gene ID" value="ENSCSEG00000016848.1"/>
</dbReference>
<dbReference type="Proteomes" id="UP000265120">
    <property type="component" value="Chromosome 3"/>
</dbReference>
<dbReference type="GO" id="GO:0071456">
    <property type="term" value="P:cellular response to hypoxia"/>
    <property type="evidence" value="ECO:0007669"/>
    <property type="project" value="TreeGrafter"/>
</dbReference>
<dbReference type="KEGG" id="csem:103377236"/>
<reference evidence="8" key="3">
    <citation type="submission" date="2025-09" db="UniProtKB">
        <authorList>
            <consortium name="Ensembl"/>
        </authorList>
    </citation>
    <scope>IDENTIFICATION</scope>
</reference>
<dbReference type="GO" id="GO:0090200">
    <property type="term" value="P:positive regulation of release of cytochrome c from mitochondria"/>
    <property type="evidence" value="ECO:0007669"/>
    <property type="project" value="TreeGrafter"/>
</dbReference>
<protein>
    <submittedName>
        <fullName evidence="8">Family with sequence similarity 162 member A</fullName>
    </submittedName>
</protein>
<feature type="region of interest" description="Disordered" evidence="6">
    <location>
        <begin position="138"/>
        <end position="157"/>
    </location>
</feature>
<evidence type="ECO:0000256" key="4">
    <source>
        <dbReference type="ARBA" id="ARBA00022989"/>
    </source>
</evidence>
<feature type="transmembrane region" description="Helical" evidence="7">
    <location>
        <begin position="99"/>
        <end position="118"/>
    </location>
</feature>
<keyword evidence="5 7" id="KW-0472">Membrane</keyword>
<keyword evidence="3 7" id="KW-0812">Transmembrane</keyword>